<protein>
    <submittedName>
        <fullName evidence="1">Uncharacterized protein</fullName>
    </submittedName>
</protein>
<sequence length="79" mass="9276">MQLIDEFEATLIPEIDIDERHVGPQLFDTLQALRERRCHRDDVDSLMLEQPFRRIEEIAIVVDDDAPRSITRCHEFSLG</sequence>
<name>A0A0E3WDX3_MYCLN</name>
<dbReference type="AlphaFoldDB" id="A0A0E3WDX3"/>
<accession>A0A0E3WDX3</accession>
<evidence type="ECO:0000313" key="2">
    <source>
        <dbReference type="Proteomes" id="UP000199251"/>
    </source>
</evidence>
<organism evidence="1 2">
    <name type="scientific">Mycobacterium lentiflavum</name>
    <dbReference type="NCBI Taxonomy" id="141349"/>
    <lineage>
        <taxon>Bacteria</taxon>
        <taxon>Bacillati</taxon>
        <taxon>Actinomycetota</taxon>
        <taxon>Actinomycetes</taxon>
        <taxon>Mycobacteriales</taxon>
        <taxon>Mycobacteriaceae</taxon>
        <taxon>Mycobacterium</taxon>
        <taxon>Mycobacterium simiae complex</taxon>
    </lineage>
</organism>
<reference evidence="1 2" key="1">
    <citation type="submission" date="2015-03" db="EMBL/GenBank/DDBJ databases">
        <authorList>
            <person name="Urmite Genomes"/>
        </authorList>
    </citation>
    <scope>NUCLEOTIDE SEQUENCE [LARGE SCALE GENOMIC DNA]</scope>
    <source>
        <strain evidence="1 2">CSUR P1491</strain>
    </source>
</reference>
<dbReference type="EMBL" id="CTEE01000001">
    <property type="protein sequence ID" value="CQD22033.1"/>
    <property type="molecule type" value="Genomic_DNA"/>
</dbReference>
<gene>
    <name evidence="1" type="ORF">BN1232_05470</name>
</gene>
<dbReference type="Proteomes" id="UP000199251">
    <property type="component" value="Unassembled WGS sequence"/>
</dbReference>
<proteinExistence type="predicted"/>
<evidence type="ECO:0000313" key="1">
    <source>
        <dbReference type="EMBL" id="CQD22033.1"/>
    </source>
</evidence>